<dbReference type="AlphaFoldDB" id="A0A8C4Q3K4"/>
<reference evidence="5" key="2">
    <citation type="submission" date="2025-09" db="UniProtKB">
        <authorList>
            <consortium name="Ensembl"/>
        </authorList>
    </citation>
    <scope>IDENTIFICATION</scope>
</reference>
<reference evidence="5" key="1">
    <citation type="submission" date="2025-08" db="UniProtKB">
        <authorList>
            <consortium name="Ensembl"/>
        </authorList>
    </citation>
    <scope>IDENTIFICATION</scope>
</reference>
<keyword evidence="3" id="KW-0176">Collagen</keyword>
<name>A0A8C4Q3K4_EPTBU</name>
<keyword evidence="6" id="KW-1185">Reference proteome</keyword>
<evidence type="ECO:0000256" key="3">
    <source>
        <dbReference type="ARBA" id="ARBA00023119"/>
    </source>
</evidence>
<protein>
    <recommendedName>
        <fullName evidence="4">Fibrillar collagen NC1 domain-containing protein</fullName>
    </recommendedName>
</protein>
<sequence length="74" mass="8769">MCHPDWESGEYWIDPNEGSSIDAIKMYCNMETRETCLYAIPRTVPRKQWWTAKDRKHVWFADAMDGGFHVRCLS</sequence>
<evidence type="ECO:0000259" key="4">
    <source>
        <dbReference type="PROSITE" id="PS51461"/>
    </source>
</evidence>
<evidence type="ECO:0000313" key="5">
    <source>
        <dbReference type="Ensembl" id="ENSEBUP00000009493.1"/>
    </source>
</evidence>
<dbReference type="PROSITE" id="PS51461">
    <property type="entry name" value="NC1_FIB"/>
    <property type="match status" value="1"/>
</dbReference>
<evidence type="ECO:0000256" key="1">
    <source>
        <dbReference type="ARBA" id="ARBA00004613"/>
    </source>
</evidence>
<dbReference type="GO" id="GO:0005581">
    <property type="term" value="C:collagen trimer"/>
    <property type="evidence" value="ECO:0007669"/>
    <property type="project" value="UniProtKB-KW"/>
</dbReference>
<proteinExistence type="predicted"/>
<dbReference type="GO" id="GO:0005576">
    <property type="term" value="C:extracellular region"/>
    <property type="evidence" value="ECO:0007669"/>
    <property type="project" value="UniProtKB-SubCell"/>
</dbReference>
<evidence type="ECO:0000256" key="2">
    <source>
        <dbReference type="ARBA" id="ARBA00022525"/>
    </source>
</evidence>
<dbReference type="Ensembl" id="ENSEBUT00000010017.1">
    <property type="protein sequence ID" value="ENSEBUP00000009493.1"/>
    <property type="gene ID" value="ENSEBUG00000006105.1"/>
</dbReference>
<dbReference type="GO" id="GO:0005201">
    <property type="term" value="F:extracellular matrix structural constituent"/>
    <property type="evidence" value="ECO:0007669"/>
    <property type="project" value="InterPro"/>
</dbReference>
<comment type="subcellular location">
    <subcellularLocation>
        <location evidence="1">Secreted</location>
    </subcellularLocation>
</comment>
<dbReference type="SMART" id="SM00038">
    <property type="entry name" value="COLFI"/>
    <property type="match status" value="1"/>
</dbReference>
<dbReference type="NCBIfam" id="NF040941">
    <property type="entry name" value="GGGWT_bact"/>
    <property type="match status" value="1"/>
</dbReference>
<accession>A0A8C4Q3K4</accession>
<keyword evidence="2" id="KW-0964">Secreted</keyword>
<dbReference type="InterPro" id="IPR000885">
    <property type="entry name" value="Fib_collagen_C"/>
</dbReference>
<dbReference type="Proteomes" id="UP000694388">
    <property type="component" value="Unplaced"/>
</dbReference>
<dbReference type="Pfam" id="PF01410">
    <property type="entry name" value="COLFI"/>
    <property type="match status" value="1"/>
</dbReference>
<dbReference type="Gene3D" id="2.60.120.1000">
    <property type="match status" value="1"/>
</dbReference>
<feature type="domain" description="Fibrillar collagen NC1" evidence="4">
    <location>
        <begin position="1"/>
        <end position="74"/>
    </location>
</feature>
<organism evidence="5 6">
    <name type="scientific">Eptatretus burgeri</name>
    <name type="common">Inshore hagfish</name>
    <dbReference type="NCBI Taxonomy" id="7764"/>
    <lineage>
        <taxon>Eukaryota</taxon>
        <taxon>Metazoa</taxon>
        <taxon>Chordata</taxon>
        <taxon>Craniata</taxon>
        <taxon>Vertebrata</taxon>
        <taxon>Cyclostomata</taxon>
        <taxon>Myxini</taxon>
        <taxon>Myxiniformes</taxon>
        <taxon>Myxinidae</taxon>
        <taxon>Eptatretinae</taxon>
        <taxon>Eptatretus</taxon>
    </lineage>
</organism>
<evidence type="ECO:0000313" key="6">
    <source>
        <dbReference type="Proteomes" id="UP000694388"/>
    </source>
</evidence>
<dbReference type="GeneTree" id="ENSGT00940000155224"/>